<organism evidence="1 2">
    <name type="scientific">Hypholoma sublateritium (strain FD-334 SS-4)</name>
    <dbReference type="NCBI Taxonomy" id="945553"/>
    <lineage>
        <taxon>Eukaryota</taxon>
        <taxon>Fungi</taxon>
        <taxon>Dikarya</taxon>
        <taxon>Basidiomycota</taxon>
        <taxon>Agaricomycotina</taxon>
        <taxon>Agaricomycetes</taxon>
        <taxon>Agaricomycetidae</taxon>
        <taxon>Agaricales</taxon>
        <taxon>Agaricineae</taxon>
        <taxon>Strophariaceae</taxon>
        <taxon>Hypholoma</taxon>
    </lineage>
</organism>
<proteinExistence type="predicted"/>
<sequence length="57" mass="6225">MASSDLLGVLRAIAAAGMPHRPRIRGDMRRSHVGPARTVATASIRPSGWHPSRKRRV</sequence>
<evidence type="ECO:0000313" key="1">
    <source>
        <dbReference type="EMBL" id="KJA17644.1"/>
    </source>
</evidence>
<accession>A0A0D2NF88</accession>
<dbReference type="EMBL" id="KN817600">
    <property type="protein sequence ID" value="KJA17644.1"/>
    <property type="molecule type" value="Genomic_DNA"/>
</dbReference>
<dbReference type="AlphaFoldDB" id="A0A0D2NF88"/>
<keyword evidence="2" id="KW-1185">Reference proteome</keyword>
<protein>
    <submittedName>
        <fullName evidence="1">Uncharacterized protein</fullName>
    </submittedName>
</protein>
<gene>
    <name evidence="1" type="ORF">HYPSUDRAFT_46111</name>
</gene>
<dbReference type="Proteomes" id="UP000054270">
    <property type="component" value="Unassembled WGS sequence"/>
</dbReference>
<reference evidence="2" key="1">
    <citation type="submission" date="2014-04" db="EMBL/GenBank/DDBJ databases">
        <title>Evolutionary Origins and Diversification of the Mycorrhizal Mutualists.</title>
        <authorList>
            <consortium name="DOE Joint Genome Institute"/>
            <consortium name="Mycorrhizal Genomics Consortium"/>
            <person name="Kohler A."/>
            <person name="Kuo A."/>
            <person name="Nagy L.G."/>
            <person name="Floudas D."/>
            <person name="Copeland A."/>
            <person name="Barry K.W."/>
            <person name="Cichocki N."/>
            <person name="Veneault-Fourrey C."/>
            <person name="LaButti K."/>
            <person name="Lindquist E.A."/>
            <person name="Lipzen A."/>
            <person name="Lundell T."/>
            <person name="Morin E."/>
            <person name="Murat C."/>
            <person name="Riley R."/>
            <person name="Ohm R."/>
            <person name="Sun H."/>
            <person name="Tunlid A."/>
            <person name="Henrissat B."/>
            <person name="Grigoriev I.V."/>
            <person name="Hibbett D.S."/>
            <person name="Martin F."/>
        </authorList>
    </citation>
    <scope>NUCLEOTIDE SEQUENCE [LARGE SCALE GENOMIC DNA]</scope>
    <source>
        <strain evidence="2">FD-334 SS-4</strain>
    </source>
</reference>
<evidence type="ECO:0000313" key="2">
    <source>
        <dbReference type="Proteomes" id="UP000054270"/>
    </source>
</evidence>
<name>A0A0D2NF88_HYPSF</name>